<reference evidence="10" key="1">
    <citation type="journal article" date="2005" name="Environ. Microbiol.">
        <title>Genetic and functional properties of uncultivated thermophilic crenarchaeotes from a subsurface gold mine as revealed by analysis of genome fragments.</title>
        <authorList>
            <person name="Nunoura T."/>
            <person name="Hirayama H."/>
            <person name="Takami H."/>
            <person name="Oida H."/>
            <person name="Nishi S."/>
            <person name="Shimamura S."/>
            <person name="Suzuki Y."/>
            <person name="Inagaki F."/>
            <person name="Takai K."/>
            <person name="Nealson K.H."/>
            <person name="Horikoshi K."/>
        </authorList>
    </citation>
    <scope>NUCLEOTIDE SEQUENCE</scope>
</reference>
<sequence>MLLDYFDLALHNIRSRKLRSWLTVLGIVIGVTAVVALIAIGQGMKRAVEREFEAIGYDTIIVFPGASFAQGGGPGFFGGGLQPQALNLDALRQIPQVAQIGYLRIETAMVTSQKMEGQGFLRVTGLGPGVKENFGGYFRYFVLEAGRAFEPDDQFVAVLGNRLAADLGVGVGDQISIDNQSFTVIGVLQPVEQGRGGIGFGNINNALFVPVKALEALNQDQGKVSIVLAKAAKGAKVSDVASRIKAVMARQGTPVSTVTAEEISQRVSGVLGAIQMTLAAIAAISLLVGAVGVMNTMYTSVLERTREIGILKAIGAKDGHILSLFLIESGLIGLIGGALGVLCGVALSSGASGFVTRALAFGPIGGGAGAEFSPELIIGTLVFSFVLGALSGVLPARQAAQLRPVEALRYE</sequence>
<feature type="domain" description="ABC3 transporter permease C-terminal" evidence="8">
    <location>
        <begin position="280"/>
        <end position="402"/>
    </location>
</feature>
<dbReference type="PANTHER" id="PTHR30572:SF4">
    <property type="entry name" value="ABC TRANSPORTER PERMEASE YTRF"/>
    <property type="match status" value="1"/>
</dbReference>
<dbReference type="InterPro" id="IPR050250">
    <property type="entry name" value="Macrolide_Exporter_MacB"/>
</dbReference>
<dbReference type="GO" id="GO:0022857">
    <property type="term" value="F:transmembrane transporter activity"/>
    <property type="evidence" value="ECO:0007669"/>
    <property type="project" value="TreeGrafter"/>
</dbReference>
<evidence type="ECO:0000256" key="7">
    <source>
        <dbReference type="SAM" id="Phobius"/>
    </source>
</evidence>
<evidence type="ECO:0000256" key="5">
    <source>
        <dbReference type="ARBA" id="ARBA00023136"/>
    </source>
</evidence>
<feature type="transmembrane region" description="Helical" evidence="7">
    <location>
        <begin position="276"/>
        <end position="301"/>
    </location>
</feature>
<comment type="similarity">
    <text evidence="6">Belongs to the ABC-4 integral membrane protein family.</text>
</comment>
<evidence type="ECO:0000259" key="9">
    <source>
        <dbReference type="Pfam" id="PF12704"/>
    </source>
</evidence>
<evidence type="ECO:0000256" key="4">
    <source>
        <dbReference type="ARBA" id="ARBA00022989"/>
    </source>
</evidence>
<dbReference type="InterPro" id="IPR025857">
    <property type="entry name" value="MacB_PCD"/>
</dbReference>
<feature type="transmembrane region" description="Helical" evidence="7">
    <location>
        <begin position="321"/>
        <end position="347"/>
    </location>
</feature>
<protein>
    <submittedName>
        <fullName evidence="10">Hypothetical conserved protein</fullName>
    </submittedName>
</protein>
<dbReference type="EMBL" id="AP011801">
    <property type="protein sequence ID" value="BAL58729.1"/>
    <property type="molecule type" value="Genomic_DNA"/>
</dbReference>
<dbReference type="GO" id="GO:0005886">
    <property type="term" value="C:plasma membrane"/>
    <property type="evidence" value="ECO:0007669"/>
    <property type="project" value="UniProtKB-SubCell"/>
</dbReference>
<comment type="subcellular location">
    <subcellularLocation>
        <location evidence="1">Cell membrane</location>
        <topology evidence="1">Multi-pass membrane protein</topology>
    </subcellularLocation>
</comment>
<evidence type="ECO:0000256" key="3">
    <source>
        <dbReference type="ARBA" id="ARBA00022692"/>
    </source>
</evidence>
<reference evidence="10" key="2">
    <citation type="journal article" date="2012" name="PLoS ONE">
        <title>A Deeply Branching Thermophilic Bacterium with an Ancient Acetyl-CoA Pathway Dominates a Subsurface Ecosystem.</title>
        <authorList>
            <person name="Takami H."/>
            <person name="Noguchi H."/>
            <person name="Takaki Y."/>
            <person name="Uchiyama I."/>
            <person name="Toyoda A."/>
            <person name="Nishi S."/>
            <person name="Chee G.-J."/>
            <person name="Arai W."/>
            <person name="Nunoura T."/>
            <person name="Itoh T."/>
            <person name="Hattori M."/>
            <person name="Takai K."/>
        </authorList>
    </citation>
    <scope>NUCLEOTIDE SEQUENCE</scope>
</reference>
<dbReference type="InterPro" id="IPR003838">
    <property type="entry name" value="ABC3_permease_C"/>
</dbReference>
<evidence type="ECO:0000256" key="6">
    <source>
        <dbReference type="ARBA" id="ARBA00038076"/>
    </source>
</evidence>
<keyword evidence="5 7" id="KW-0472">Membrane</keyword>
<dbReference type="Pfam" id="PF02687">
    <property type="entry name" value="FtsX"/>
    <property type="match status" value="1"/>
</dbReference>
<keyword evidence="2" id="KW-1003">Cell membrane</keyword>
<feature type="transmembrane region" description="Helical" evidence="7">
    <location>
        <begin position="376"/>
        <end position="394"/>
    </location>
</feature>
<keyword evidence="3 7" id="KW-0812">Transmembrane</keyword>
<keyword evidence="4 7" id="KW-1133">Transmembrane helix</keyword>
<proteinExistence type="inferred from homology"/>
<dbReference type="AlphaFoldDB" id="H5SRL2"/>
<feature type="domain" description="MacB-like periplasmic core" evidence="9">
    <location>
        <begin position="20"/>
        <end position="246"/>
    </location>
</feature>
<gene>
    <name evidence="10" type="ORF">HGMM_OP2C277</name>
</gene>
<accession>H5SRL2</accession>
<evidence type="ECO:0000256" key="2">
    <source>
        <dbReference type="ARBA" id="ARBA00022475"/>
    </source>
</evidence>
<name>H5SRL2_ACEAU</name>
<evidence type="ECO:0000313" key="10">
    <source>
        <dbReference type="EMBL" id="BAL58729.1"/>
    </source>
</evidence>
<organism evidence="10">
    <name type="scientific">Acetithermum autotrophicum</name>
    <dbReference type="NCBI Taxonomy" id="1446466"/>
    <lineage>
        <taxon>Bacteria</taxon>
        <taxon>Candidatus Bipolaricaulota</taxon>
        <taxon>Candidatus Acetithermum</taxon>
    </lineage>
</organism>
<evidence type="ECO:0000259" key="8">
    <source>
        <dbReference type="Pfam" id="PF02687"/>
    </source>
</evidence>
<evidence type="ECO:0000256" key="1">
    <source>
        <dbReference type="ARBA" id="ARBA00004651"/>
    </source>
</evidence>
<dbReference type="Pfam" id="PF12704">
    <property type="entry name" value="MacB_PCD"/>
    <property type="match status" value="1"/>
</dbReference>
<dbReference type="PANTHER" id="PTHR30572">
    <property type="entry name" value="MEMBRANE COMPONENT OF TRANSPORTER-RELATED"/>
    <property type="match status" value="1"/>
</dbReference>
<feature type="transmembrane region" description="Helical" evidence="7">
    <location>
        <begin position="20"/>
        <end position="40"/>
    </location>
</feature>